<dbReference type="InterPro" id="IPR051531">
    <property type="entry name" value="N-acetyltransferase"/>
</dbReference>
<feature type="domain" description="N-acetyltransferase" evidence="1">
    <location>
        <begin position="15"/>
        <end position="182"/>
    </location>
</feature>
<dbReference type="InterPro" id="IPR016181">
    <property type="entry name" value="Acyl_CoA_acyltransferase"/>
</dbReference>
<organism evidence="2 3">
    <name type="scientific">Brevibacillus brevis</name>
    <name type="common">Bacillus brevis</name>
    <dbReference type="NCBI Taxonomy" id="1393"/>
    <lineage>
        <taxon>Bacteria</taxon>
        <taxon>Bacillati</taxon>
        <taxon>Bacillota</taxon>
        <taxon>Bacilli</taxon>
        <taxon>Bacillales</taxon>
        <taxon>Paenibacillaceae</taxon>
        <taxon>Brevibacillus</taxon>
    </lineage>
</organism>
<evidence type="ECO:0000259" key="1">
    <source>
        <dbReference type="PROSITE" id="PS51186"/>
    </source>
</evidence>
<dbReference type="Proteomes" id="UP000036061">
    <property type="component" value="Chromosome"/>
</dbReference>
<accession>A0A2Z4MJB9</accession>
<protein>
    <submittedName>
        <fullName evidence="2">N-acetyltransferase</fullName>
    </submittedName>
</protein>
<keyword evidence="2" id="KW-0808">Transferase</keyword>
<dbReference type="EMBL" id="CP030117">
    <property type="protein sequence ID" value="AWX56544.1"/>
    <property type="molecule type" value="Genomic_DNA"/>
</dbReference>
<dbReference type="Pfam" id="PF13302">
    <property type="entry name" value="Acetyltransf_3"/>
    <property type="match status" value="1"/>
</dbReference>
<dbReference type="PANTHER" id="PTHR43792">
    <property type="entry name" value="GNAT FAMILY, PUTATIVE (AFU_ORTHOLOGUE AFUA_3G00765)-RELATED-RELATED"/>
    <property type="match status" value="1"/>
</dbReference>
<dbReference type="PANTHER" id="PTHR43792:SF1">
    <property type="entry name" value="N-ACETYLTRANSFERASE DOMAIN-CONTAINING PROTEIN"/>
    <property type="match status" value="1"/>
</dbReference>
<proteinExistence type="predicted"/>
<reference evidence="2 3" key="1">
    <citation type="journal article" date="2015" name="Genome Announc.">
        <title>Draft Genome Sequence of Brevibacillus brevis DZQ7, a Plant Growth-Promoting Rhizobacterium with Broad-Spectrum Antimicrobial Activity.</title>
        <authorList>
            <person name="Hou Q."/>
            <person name="Wang C."/>
            <person name="Hou X."/>
            <person name="Xia Z."/>
            <person name="Ye J."/>
            <person name="Liu K."/>
            <person name="Liu H."/>
            <person name="Wang J."/>
            <person name="Guo H."/>
            <person name="Yu X."/>
            <person name="Yang Y."/>
            <person name="Du B."/>
            <person name="Ding Y."/>
        </authorList>
    </citation>
    <scope>NUCLEOTIDE SEQUENCE [LARGE SCALE GENOMIC DNA]</scope>
    <source>
        <strain evidence="2 3">DZQ7</strain>
    </source>
</reference>
<dbReference type="SUPFAM" id="SSF55729">
    <property type="entry name" value="Acyl-CoA N-acyltransferases (Nat)"/>
    <property type="match status" value="1"/>
</dbReference>
<sequence length="182" mass="21144">MQTTISTLHLETERLIIRPYSEDDLMESFELMQNPELFTYLPMDVMPLENYKRLFHWLRSSYDTPFDQPFKYSVAIREKATGRFIGWCGVGVLDFLAPEKELYYLIGRDYWGNGYAFEAASALTSYAFDVIGLDRLYAKAHPDNKASLRIIEKLGFSFERVLDGLTGDDEDCNGEWLYVLTK</sequence>
<dbReference type="GO" id="GO:0016747">
    <property type="term" value="F:acyltransferase activity, transferring groups other than amino-acyl groups"/>
    <property type="evidence" value="ECO:0007669"/>
    <property type="project" value="InterPro"/>
</dbReference>
<gene>
    <name evidence="2" type="ORF">AB432_016540</name>
</gene>
<name>A0A2Z4MJB9_BREBE</name>
<dbReference type="Gene3D" id="3.40.630.30">
    <property type="match status" value="1"/>
</dbReference>
<dbReference type="AlphaFoldDB" id="A0A2Z4MJB9"/>
<dbReference type="InterPro" id="IPR000182">
    <property type="entry name" value="GNAT_dom"/>
</dbReference>
<evidence type="ECO:0000313" key="2">
    <source>
        <dbReference type="EMBL" id="AWX56544.1"/>
    </source>
</evidence>
<dbReference type="RefSeq" id="WP_048033212.1">
    <property type="nucleotide sequence ID" value="NZ_CP030117.1"/>
</dbReference>
<dbReference type="PROSITE" id="PS51186">
    <property type="entry name" value="GNAT"/>
    <property type="match status" value="1"/>
</dbReference>
<evidence type="ECO:0000313" key="3">
    <source>
        <dbReference type="Proteomes" id="UP000036061"/>
    </source>
</evidence>